<name>H0EDC3_GLAL7</name>
<dbReference type="InParanoid" id="H0EDC3"/>
<dbReference type="EMBL" id="AGUE01000007">
    <property type="protein sequence ID" value="EHL03486.1"/>
    <property type="molecule type" value="Genomic_DNA"/>
</dbReference>
<proteinExistence type="predicted"/>
<protein>
    <submittedName>
        <fullName evidence="1">Uncharacterized protein</fullName>
    </submittedName>
</protein>
<accession>H0EDC3</accession>
<dbReference type="HOGENOM" id="CLU_2306436_0_0_1"/>
<sequence>MINLNYLVIRKHASHDGILLRQYGDDGNTSQARSNIYQRRVEPLLQPSHQAETSATKYHNYQGNTEVAILEIDMNVAYKKAAIPSRAPSSMEPADLAGWK</sequence>
<evidence type="ECO:0000313" key="2">
    <source>
        <dbReference type="Proteomes" id="UP000005446"/>
    </source>
</evidence>
<dbReference type="AlphaFoldDB" id="H0EDC3"/>
<evidence type="ECO:0000313" key="1">
    <source>
        <dbReference type="EMBL" id="EHL03486.1"/>
    </source>
</evidence>
<keyword evidence="2" id="KW-1185">Reference proteome</keyword>
<gene>
    <name evidence="1" type="ORF">M7I_0431</name>
</gene>
<reference evidence="1 2" key="1">
    <citation type="journal article" date="2012" name="Eukaryot. Cell">
        <title>Genome sequence of the fungus Glarea lozoyensis: the first genome sequence of a species from the Helotiaceae family.</title>
        <authorList>
            <person name="Youssar L."/>
            <person name="Gruening B.A."/>
            <person name="Erxleben A."/>
            <person name="Guenther S."/>
            <person name="Huettel W."/>
        </authorList>
    </citation>
    <scope>NUCLEOTIDE SEQUENCE [LARGE SCALE GENOMIC DNA]</scope>
    <source>
        <strain evidence="2">ATCC 74030 / MF5533</strain>
    </source>
</reference>
<organism evidence="1 2">
    <name type="scientific">Glarea lozoyensis (strain ATCC 74030 / MF5533)</name>
    <dbReference type="NCBI Taxonomy" id="1104152"/>
    <lineage>
        <taxon>Eukaryota</taxon>
        <taxon>Fungi</taxon>
        <taxon>Dikarya</taxon>
        <taxon>Ascomycota</taxon>
        <taxon>Pezizomycotina</taxon>
        <taxon>Leotiomycetes</taxon>
        <taxon>Helotiales</taxon>
        <taxon>Helotiaceae</taxon>
        <taxon>Glarea</taxon>
    </lineage>
</organism>
<dbReference type="Proteomes" id="UP000005446">
    <property type="component" value="Unassembled WGS sequence"/>
</dbReference>
<comment type="caution">
    <text evidence="1">The sequence shown here is derived from an EMBL/GenBank/DDBJ whole genome shotgun (WGS) entry which is preliminary data.</text>
</comment>